<evidence type="ECO:0000313" key="6">
    <source>
        <dbReference type="Proteomes" id="UP000054359"/>
    </source>
</evidence>
<dbReference type="EMBL" id="KK119384">
    <property type="protein sequence ID" value="KFM75547.1"/>
    <property type="molecule type" value="Genomic_DNA"/>
</dbReference>
<evidence type="ECO:0000256" key="3">
    <source>
        <dbReference type="ARBA" id="ARBA00023136"/>
    </source>
</evidence>
<dbReference type="AlphaFoldDB" id="A0A087UDV8"/>
<dbReference type="Gene3D" id="3.10.20.90">
    <property type="entry name" value="Phosphatidylinositol 3-kinase Catalytic Subunit, Chain A, domain 1"/>
    <property type="match status" value="1"/>
</dbReference>
<keyword evidence="3" id="KW-0472">Membrane</keyword>
<proteinExistence type="inferred from homology"/>
<dbReference type="GO" id="GO:0016020">
    <property type="term" value="C:membrane"/>
    <property type="evidence" value="ECO:0007669"/>
    <property type="project" value="UniProtKB-SubCell"/>
</dbReference>
<dbReference type="Proteomes" id="UP000054359">
    <property type="component" value="Unassembled WGS sequence"/>
</dbReference>
<keyword evidence="4" id="KW-0449">Lipoprotein</keyword>
<name>A0A087UDV8_STEMI</name>
<keyword evidence="6" id="KW-1185">Reference proteome</keyword>
<dbReference type="SUPFAM" id="SSF54236">
    <property type="entry name" value="Ubiquitin-like"/>
    <property type="match status" value="1"/>
</dbReference>
<dbReference type="Pfam" id="PF02991">
    <property type="entry name" value="ATG8"/>
    <property type="match status" value="1"/>
</dbReference>
<dbReference type="InterPro" id="IPR029071">
    <property type="entry name" value="Ubiquitin-like_domsf"/>
</dbReference>
<feature type="non-terminal residue" evidence="5">
    <location>
        <position position="45"/>
    </location>
</feature>
<evidence type="ECO:0000256" key="4">
    <source>
        <dbReference type="ARBA" id="ARBA00023288"/>
    </source>
</evidence>
<comment type="subcellular location">
    <subcellularLocation>
        <location evidence="1">Membrane</location>
    </subcellularLocation>
</comment>
<dbReference type="InterPro" id="IPR004241">
    <property type="entry name" value="Atg8-like"/>
</dbReference>
<organism evidence="5 6">
    <name type="scientific">Stegodyphus mimosarum</name>
    <name type="common">African social velvet spider</name>
    <dbReference type="NCBI Taxonomy" id="407821"/>
    <lineage>
        <taxon>Eukaryota</taxon>
        <taxon>Metazoa</taxon>
        <taxon>Ecdysozoa</taxon>
        <taxon>Arthropoda</taxon>
        <taxon>Chelicerata</taxon>
        <taxon>Arachnida</taxon>
        <taxon>Araneae</taxon>
        <taxon>Araneomorphae</taxon>
        <taxon>Entelegynae</taxon>
        <taxon>Eresoidea</taxon>
        <taxon>Eresidae</taxon>
        <taxon>Stegodyphus</taxon>
    </lineage>
</organism>
<evidence type="ECO:0000313" key="5">
    <source>
        <dbReference type="EMBL" id="KFM75547.1"/>
    </source>
</evidence>
<accession>A0A087UDV8</accession>
<evidence type="ECO:0000256" key="1">
    <source>
        <dbReference type="ARBA" id="ARBA00004370"/>
    </source>
</evidence>
<gene>
    <name evidence="5" type="ORF">X975_18526</name>
</gene>
<evidence type="ECO:0000256" key="2">
    <source>
        <dbReference type="ARBA" id="ARBA00007293"/>
    </source>
</evidence>
<reference evidence="5 6" key="1">
    <citation type="submission" date="2013-11" db="EMBL/GenBank/DDBJ databases">
        <title>Genome sequencing of Stegodyphus mimosarum.</title>
        <authorList>
            <person name="Bechsgaard J."/>
        </authorList>
    </citation>
    <scope>NUCLEOTIDE SEQUENCE [LARGE SCALE GENOMIC DNA]</scope>
</reference>
<comment type="similarity">
    <text evidence="2">Belongs to the ATG8 family.</text>
</comment>
<protein>
    <submittedName>
        <fullName evidence="5">Uncharacterized protein</fullName>
    </submittedName>
</protein>
<sequence length="45" mass="5166">MILHPDTSLFLLGKNGIFQSSLTMGELLDEERDEDGFLYLCYLAR</sequence>